<evidence type="ECO:0000259" key="4">
    <source>
        <dbReference type="PROSITE" id="PS50110"/>
    </source>
</evidence>
<keyword evidence="1" id="KW-0547">Nucleotide-binding</keyword>
<dbReference type="PROSITE" id="PS50110">
    <property type="entry name" value="RESPONSE_REGULATORY"/>
    <property type="match status" value="1"/>
</dbReference>
<dbReference type="InterPro" id="IPR011006">
    <property type="entry name" value="CheY-like_superfamily"/>
</dbReference>
<dbReference type="InterPro" id="IPR001789">
    <property type="entry name" value="Sig_transdc_resp-reg_receiver"/>
</dbReference>
<sequence length="197" mass="21147">MSQTTVVLVHRDDYERGQLRLALETLDGVQIAGERGDLRAGIALAHQVRPTILAMELSLPVEDGLHAASQFKLEHPDCAIFLVTDVFDPDTLLRALRAGAQEVLRRPLDRGALREAIERVQHQAAKKSGGGASRGVVTVFSNKGGAGVSTIATNLAISLKRMTGREVALADFDIHSLADALARGRAGRAQGGFRQRP</sequence>
<comment type="caution">
    <text evidence="5">The sequence shown here is derived from an EMBL/GenBank/DDBJ whole genome shotgun (WGS) entry which is preliminary data.</text>
</comment>
<dbReference type="Pfam" id="PF00072">
    <property type="entry name" value="Response_reg"/>
    <property type="match status" value="1"/>
</dbReference>
<comment type="caution">
    <text evidence="3">Lacks conserved residue(s) required for the propagation of feature annotation.</text>
</comment>
<evidence type="ECO:0000256" key="2">
    <source>
        <dbReference type="ARBA" id="ARBA00022840"/>
    </source>
</evidence>
<dbReference type="InterPro" id="IPR058245">
    <property type="entry name" value="NreC/VraR/RcsB-like_REC"/>
</dbReference>
<feature type="domain" description="Response regulatory" evidence="4">
    <location>
        <begin position="5"/>
        <end position="121"/>
    </location>
</feature>
<organism evidence="5 6">
    <name type="scientific">Eiseniibacteriota bacterium</name>
    <dbReference type="NCBI Taxonomy" id="2212470"/>
    <lineage>
        <taxon>Bacteria</taxon>
        <taxon>Candidatus Eiseniibacteriota</taxon>
    </lineage>
</organism>
<evidence type="ECO:0000313" key="6">
    <source>
        <dbReference type="Proteomes" id="UP000319836"/>
    </source>
</evidence>
<evidence type="ECO:0000256" key="1">
    <source>
        <dbReference type="ARBA" id="ARBA00022741"/>
    </source>
</evidence>
<dbReference type="EMBL" id="VBPA01000051">
    <property type="protein sequence ID" value="TMQ72608.1"/>
    <property type="molecule type" value="Genomic_DNA"/>
</dbReference>
<dbReference type="Gene3D" id="3.40.50.2300">
    <property type="match status" value="1"/>
</dbReference>
<dbReference type="InterPro" id="IPR033756">
    <property type="entry name" value="YlxH/NBP35"/>
</dbReference>
<evidence type="ECO:0000313" key="5">
    <source>
        <dbReference type="EMBL" id="TMQ72608.1"/>
    </source>
</evidence>
<dbReference type="Gene3D" id="3.40.50.300">
    <property type="entry name" value="P-loop containing nucleotide triphosphate hydrolases"/>
    <property type="match status" value="1"/>
</dbReference>
<proteinExistence type="predicted"/>
<dbReference type="AlphaFoldDB" id="A0A538U9N9"/>
<dbReference type="Proteomes" id="UP000319836">
    <property type="component" value="Unassembled WGS sequence"/>
</dbReference>
<dbReference type="GO" id="GO:0000160">
    <property type="term" value="P:phosphorelay signal transduction system"/>
    <property type="evidence" value="ECO:0007669"/>
    <property type="project" value="InterPro"/>
</dbReference>
<dbReference type="InterPro" id="IPR027417">
    <property type="entry name" value="P-loop_NTPase"/>
</dbReference>
<dbReference type="SUPFAM" id="SSF52172">
    <property type="entry name" value="CheY-like"/>
    <property type="match status" value="1"/>
</dbReference>
<reference evidence="5 6" key="1">
    <citation type="journal article" date="2019" name="Nat. Microbiol.">
        <title>Mediterranean grassland soil C-N compound turnover is dependent on rainfall and depth, and is mediated by genomically divergent microorganisms.</title>
        <authorList>
            <person name="Diamond S."/>
            <person name="Andeer P.F."/>
            <person name="Li Z."/>
            <person name="Crits-Christoph A."/>
            <person name="Burstein D."/>
            <person name="Anantharaman K."/>
            <person name="Lane K.R."/>
            <person name="Thomas B.C."/>
            <person name="Pan C."/>
            <person name="Northen T.R."/>
            <person name="Banfield J.F."/>
        </authorList>
    </citation>
    <scope>NUCLEOTIDE SEQUENCE [LARGE SCALE GENOMIC DNA]</scope>
    <source>
        <strain evidence="5">WS_10</strain>
    </source>
</reference>
<dbReference type="SUPFAM" id="SSF52540">
    <property type="entry name" value="P-loop containing nucleoside triphosphate hydrolases"/>
    <property type="match status" value="1"/>
</dbReference>
<dbReference type="GO" id="GO:0005524">
    <property type="term" value="F:ATP binding"/>
    <property type="evidence" value="ECO:0007669"/>
    <property type="project" value="UniProtKB-KW"/>
</dbReference>
<evidence type="ECO:0000256" key="3">
    <source>
        <dbReference type="PROSITE-ProRule" id="PRU00169"/>
    </source>
</evidence>
<dbReference type="Pfam" id="PF10609">
    <property type="entry name" value="ParA"/>
    <property type="match status" value="1"/>
</dbReference>
<name>A0A538U9N9_UNCEI</name>
<accession>A0A538U9N9</accession>
<protein>
    <submittedName>
        <fullName evidence="5">Response regulator</fullName>
    </submittedName>
</protein>
<keyword evidence="2" id="KW-0067">ATP-binding</keyword>
<dbReference type="CDD" id="cd17535">
    <property type="entry name" value="REC_NarL-like"/>
    <property type="match status" value="1"/>
</dbReference>
<gene>
    <name evidence="5" type="ORF">E6K80_02355</name>
</gene>